<evidence type="ECO:0008006" key="3">
    <source>
        <dbReference type="Google" id="ProtNLM"/>
    </source>
</evidence>
<dbReference type="Proteomes" id="UP000044841">
    <property type="component" value="Unassembled WGS sequence"/>
</dbReference>
<evidence type="ECO:0000313" key="2">
    <source>
        <dbReference type="Proteomes" id="UP000044841"/>
    </source>
</evidence>
<gene>
    <name evidence="1" type="ORF">RSOLAG22IIIB_11339</name>
</gene>
<name>A0A0K6G7Z3_9AGAM</name>
<accession>A0A0K6G7Z3</accession>
<sequence length="369" mass="41404">MGFEELPPELLHLTLRFINNDRATVSSLYAVNRRTNGSVRQLVYQSVILYSTRALGSFCDVITLLQPSYSTYVTQLSITPRLETWVNTTDSIPYLPLSEGLAVHFRHALGALENLKSLSLVVTPTMVREILDNLIPPFNLETFNHSGEFSYPLLRFLKKQPSIIKLGFGPMDEYNYEQWYYAIASGTPILPNLTHLEGSLRFTAIMMPRCPISSISASSSSRSTMEAFGDFIARSMVPITRIRIVEDTPGLAWVRLLMSLRAHHTAASNLRELTVDKIYKSGVDDAKRRSDEEFLLSSCSTIFQFDALEKLEFNIIPFGQGSHHGPTPADACTWLAAHGMQDLSAWRVYNPSLRTVVVYGHVVPEAQPT</sequence>
<organism evidence="1 2">
    <name type="scientific">Rhizoctonia solani</name>
    <dbReference type="NCBI Taxonomy" id="456999"/>
    <lineage>
        <taxon>Eukaryota</taxon>
        <taxon>Fungi</taxon>
        <taxon>Dikarya</taxon>
        <taxon>Basidiomycota</taxon>
        <taxon>Agaricomycotina</taxon>
        <taxon>Agaricomycetes</taxon>
        <taxon>Cantharellales</taxon>
        <taxon>Ceratobasidiaceae</taxon>
        <taxon>Rhizoctonia</taxon>
    </lineage>
</organism>
<keyword evidence="2" id="KW-1185">Reference proteome</keyword>
<proteinExistence type="predicted"/>
<reference evidence="1 2" key="1">
    <citation type="submission" date="2015-07" db="EMBL/GenBank/DDBJ databases">
        <authorList>
            <person name="Noorani M."/>
        </authorList>
    </citation>
    <scope>NUCLEOTIDE SEQUENCE [LARGE SCALE GENOMIC DNA]</scope>
    <source>
        <strain evidence="1">BBA 69670</strain>
    </source>
</reference>
<dbReference type="EMBL" id="CYGV01001465">
    <property type="protein sequence ID" value="CUA74595.1"/>
    <property type="molecule type" value="Genomic_DNA"/>
</dbReference>
<protein>
    <recommendedName>
        <fullName evidence="3">F-box domain-containing protein</fullName>
    </recommendedName>
</protein>
<evidence type="ECO:0000313" key="1">
    <source>
        <dbReference type="EMBL" id="CUA74595.1"/>
    </source>
</evidence>
<dbReference type="AlphaFoldDB" id="A0A0K6G7Z3"/>